<dbReference type="OrthoDB" id="9758853at2"/>
<dbReference type="AlphaFoldDB" id="A0A3B0CLI9"/>
<name>A0A3B0CLI9_9BACL</name>
<sequence>MTTSGTKTQYPSFSGIYPHLSWTNGTERASSPECGTGAVVAWAGKLWYLTYPPHSYRGSHDKLYSLDEELNASVHPLSVGGTHASRMIHAESKQLIIGPYFIDEAGTVRVVPPGDMQGRLTGVARHWSDPAEKVVFYTMESGLYEVNVHTLEVRVLFADPNGTKEDIRLLPGKHGKGAYTGQGRLAVSNNGEGGVLAEWKGKGDPGKRSSWTIVDANKYTEITGPGGLYGSPDESSPLWALGWDDKSVLLNVCQSGRWSRFRLPMGSFTHSADDGWFTEWPRIRDVGADRWLMDMFGMLYEFPSSFGMDDRSGIRPIAVHHKMIVDFESWNGRLVLGCNDASMQGNGLLGRCQSNLLFTSLEELVQMGKPAGWGSVWAEEPVEAEQPSEPFLFAGFERRVLHVSHRERRPLSFRIEMDRRGTGEWTLYERLNVGADGYGYLLFPADLNAEWVRIVPESSASSVSAAFRYNPAEGNGIDPHAISGLADAGEQTARSEAIVYASGDIDMPLHVAAARLDKQGRITATGFYEVTGDLTFRAKPEAVAELNTVQRHAPASDFEVDRASVLIVDPSGNRYRLPKGHSDFDRPSAFGARRGIREVVTERKLMNVHGSFYELPDERSGGYRKLQPVCTHNKLIYDYCSWRGMLVLSGVTEEEGHSAHTIRSEDGTVQLWLGNVDDLRKFGHPAGIGGPWNDSEVMSGVPSDPYLMAGYLDKSVEIRHRSPAPAQIKIEVDYSAEGNWVCYDTVTVQPGETFRLAFPDGYSAHWVRLVADRNMRATAMFTYR</sequence>
<dbReference type="RefSeq" id="WP_120747072.1">
    <property type="nucleotide sequence ID" value="NZ_RBAH01000006.1"/>
</dbReference>
<reference evidence="1 2" key="1">
    <citation type="journal article" date="2007" name="Int. J. Syst. Evol. Microbiol.">
        <title>Paenibacillus ginsengarvi sp. nov., isolated from soil from ginseng cultivation.</title>
        <authorList>
            <person name="Yoon M.H."/>
            <person name="Ten L.N."/>
            <person name="Im W.T."/>
        </authorList>
    </citation>
    <scope>NUCLEOTIDE SEQUENCE [LARGE SCALE GENOMIC DNA]</scope>
    <source>
        <strain evidence="1 2">KCTC 13059</strain>
    </source>
</reference>
<evidence type="ECO:0000313" key="1">
    <source>
        <dbReference type="EMBL" id="RKN84866.1"/>
    </source>
</evidence>
<proteinExistence type="predicted"/>
<organism evidence="1 2">
    <name type="scientific">Paenibacillus ginsengarvi</name>
    <dbReference type="NCBI Taxonomy" id="400777"/>
    <lineage>
        <taxon>Bacteria</taxon>
        <taxon>Bacillati</taxon>
        <taxon>Bacillota</taxon>
        <taxon>Bacilli</taxon>
        <taxon>Bacillales</taxon>
        <taxon>Paenibacillaceae</taxon>
        <taxon>Paenibacillus</taxon>
    </lineage>
</organism>
<evidence type="ECO:0000313" key="2">
    <source>
        <dbReference type="Proteomes" id="UP000282311"/>
    </source>
</evidence>
<keyword evidence="2" id="KW-1185">Reference proteome</keyword>
<dbReference type="EMBL" id="RBAH01000006">
    <property type="protein sequence ID" value="RKN84866.1"/>
    <property type="molecule type" value="Genomic_DNA"/>
</dbReference>
<gene>
    <name evidence="1" type="ORF">D7M11_10040</name>
</gene>
<accession>A0A3B0CLI9</accession>
<dbReference type="Proteomes" id="UP000282311">
    <property type="component" value="Unassembled WGS sequence"/>
</dbReference>
<protein>
    <submittedName>
        <fullName evidence="1">Uncharacterized protein</fullName>
    </submittedName>
</protein>
<comment type="caution">
    <text evidence="1">The sequence shown here is derived from an EMBL/GenBank/DDBJ whole genome shotgun (WGS) entry which is preliminary data.</text>
</comment>